<dbReference type="Proteomes" id="UP001205105">
    <property type="component" value="Unassembled WGS sequence"/>
</dbReference>
<evidence type="ECO:0000256" key="2">
    <source>
        <dbReference type="SAM" id="Phobius"/>
    </source>
</evidence>
<proteinExistence type="predicted"/>
<accession>A0AAD5DGJ3</accession>
<evidence type="ECO:0000313" key="4">
    <source>
        <dbReference type="Proteomes" id="UP001205105"/>
    </source>
</evidence>
<organism evidence="3 4">
    <name type="scientific">Chlorella ohadii</name>
    <dbReference type="NCBI Taxonomy" id="2649997"/>
    <lineage>
        <taxon>Eukaryota</taxon>
        <taxon>Viridiplantae</taxon>
        <taxon>Chlorophyta</taxon>
        <taxon>core chlorophytes</taxon>
        <taxon>Trebouxiophyceae</taxon>
        <taxon>Chlorellales</taxon>
        <taxon>Chlorellaceae</taxon>
        <taxon>Chlorella clade</taxon>
        <taxon>Chlorella</taxon>
    </lineage>
</organism>
<gene>
    <name evidence="3" type="ORF">COHA_008881</name>
</gene>
<protein>
    <submittedName>
        <fullName evidence="3">Uncharacterized protein</fullName>
    </submittedName>
</protein>
<name>A0AAD5DGJ3_9CHLO</name>
<feature type="transmembrane region" description="Helical" evidence="2">
    <location>
        <begin position="122"/>
        <end position="142"/>
    </location>
</feature>
<keyword evidence="2" id="KW-0472">Membrane</keyword>
<keyword evidence="2" id="KW-0812">Transmembrane</keyword>
<reference evidence="3" key="1">
    <citation type="submission" date="2020-11" db="EMBL/GenBank/DDBJ databases">
        <title>Chlorella ohadii genome sequencing and assembly.</title>
        <authorList>
            <person name="Murik O."/>
            <person name="Treves H."/>
            <person name="Kedem I."/>
            <person name="Shotland Y."/>
            <person name="Kaplan A."/>
        </authorList>
    </citation>
    <scope>NUCLEOTIDE SEQUENCE</scope>
    <source>
        <strain evidence="3">1</strain>
    </source>
</reference>
<feature type="coiled-coil region" evidence="1">
    <location>
        <begin position="357"/>
        <end position="409"/>
    </location>
</feature>
<comment type="caution">
    <text evidence="3">The sequence shown here is derived from an EMBL/GenBank/DDBJ whole genome shotgun (WGS) entry which is preliminary data.</text>
</comment>
<dbReference type="AlphaFoldDB" id="A0AAD5DGJ3"/>
<keyword evidence="4" id="KW-1185">Reference proteome</keyword>
<dbReference type="EMBL" id="JADXDR010000158">
    <property type="protein sequence ID" value="KAI7837267.1"/>
    <property type="molecule type" value="Genomic_DNA"/>
</dbReference>
<keyword evidence="2" id="KW-1133">Transmembrane helix</keyword>
<sequence length="531" mass="56507">MEQQRLQDPQQCLAASLVSSGHLQGGAEPREGDLLLGAYEAMDGYVDDVLACVVKVSEDDPRYPELRKGLLPLLRSGCKVEGRAATLRRLLDADPAVRQAALQRLRALCEACLTHQRRVMGLFGSGLVVGIAAILLIAHQAADAMLKDQSRLSGESVNLFKAVKRLAAGSSLWEPLLRQQARSERRFYVQKLSALVLIAGSEENFLSGTETAIAAFLHDYANENPVDVLKELVAAYLEQKQGALTYPLVQLLGTDGLEMAMVVCDAEGRLPAGLLHNVLEDQASYSPALYNMVQQICRVIAPLFRDLVRLYRATGRAVPRELQAACITLTLAAKVLDPAGSGGKVAELLDSTLADLMGNMTSDVSGLKEEVAEMKAQLGQHQAATQTTVEGLRAEVQGMQQALQAALQLLFKMSSERNAAQQPAAPTSQQLESNVQLLPDGSLQLLAIAEPSGSPHGAGTPLSGEGPSSVFNNAMFEGDPAGLDALTLQLSGMSIEAARPVPEAAGCGAGGSPCWAGNADLHLYSFLQFCS</sequence>
<keyword evidence="1" id="KW-0175">Coiled coil</keyword>
<evidence type="ECO:0000313" key="3">
    <source>
        <dbReference type="EMBL" id="KAI7837267.1"/>
    </source>
</evidence>
<evidence type="ECO:0000256" key="1">
    <source>
        <dbReference type="SAM" id="Coils"/>
    </source>
</evidence>